<dbReference type="InterPro" id="IPR013824">
    <property type="entry name" value="Topo_IA_cen_sub1"/>
</dbReference>
<feature type="region of interest" description="Disordered" evidence="8">
    <location>
        <begin position="837"/>
        <end position="856"/>
    </location>
</feature>
<dbReference type="InterPro" id="IPR023406">
    <property type="entry name" value="Topo_IA_AS"/>
</dbReference>
<dbReference type="STRING" id="5866.A0A061DD97"/>
<dbReference type="Proteomes" id="UP000033188">
    <property type="component" value="Chromosome 2"/>
</dbReference>
<evidence type="ECO:0000256" key="2">
    <source>
        <dbReference type="ARBA" id="ARBA00009446"/>
    </source>
</evidence>
<dbReference type="OrthoDB" id="430051at2759"/>
<dbReference type="VEuPathDB" id="PiroplasmaDB:BBBOND_0212220"/>
<name>A0A061DD97_BABBI</name>
<dbReference type="InterPro" id="IPR000380">
    <property type="entry name" value="Topo_IA"/>
</dbReference>
<dbReference type="Gene3D" id="2.70.20.10">
    <property type="entry name" value="Topoisomerase I, domain 3"/>
    <property type="match status" value="1"/>
</dbReference>
<dbReference type="RefSeq" id="XP_012768266.1">
    <property type="nucleotide sequence ID" value="XM_012912812.1"/>
</dbReference>
<sequence length="856" mass="95387">MAIPKVLVVAEKPKIAEVLASSLCTDGDSLRKRKGKSNACMTWECRGRFLSSAADFVVTSTAGHVYSAAFASRYNNWSSTDPLDLFDADIVFEEATPENHIPQHLAYEAKGCSYLLLCLDNDREGENIAFEVIGICRPHLVDLGRKQIYRARFSALSKDDILRAMGSLGAPNKLESDAVHARQIIDLRVGCAFTRYQTKFFQEKYGDLDSSCISYGPCQTPTLFFCVDRYNAILRFQPEPYYKLTGEALCKGTRVRLTWSRGHVFDKSVIQIFHKAVCGIHPSVTLEQLRDATHGKVTAVSVKKSSHSPPKALNTVTMLKEASSRLGMGPQRAMHTAEHLYLSGYTSYPRTETDSYPTSFNWEDLVRKCRSTPEYGNLVETLMKSGTPLGPHGGRDAGDHPPITPVRLVSQGVLTGDDWRLYDLIVRHFLASIAGPCKVETTTYTINVNDELFQFSTSRKLERGYTIVSPSSDDNVVSTVSLAKGDKCEVANFSIEEGVTSPPPLLSESDLLDSMEKKGIGTDASMATHVHNIIARNFVKLVGNRQVEPTKLGKSLLDGYMQIDPELVLPSVRATIESYCNMIAEGKAECADVIRHVCRMFRLKFEYYTSKIELMNSLFETHFTRVENFGTPMSRCGICNRYMLFLNKAPMRLFCRNCSREYSLPSGGTIRLYKGLKCPLDNFELVQFQSRSRAFSLCPLCYNDPPFEDFGKKGMNCIDCAHPTCANGPRSVVLTCCPEECEGKLVLDVINGAPNWRFFCTVCAYKLHVSDNAKKISIVPDSECETCGSHYAKFELKDGTPLEGCVFCSDSMKKYLVNPLVLTRCSVTCAQAEEVQSPPEVQAHRTTQPRPRPPLT</sequence>
<dbReference type="InterPro" id="IPR023405">
    <property type="entry name" value="Topo_IA_core_domain"/>
</dbReference>
<accession>A0A061DD97</accession>
<keyword evidence="4 7" id="KW-0799">Topoisomerase</keyword>
<reference evidence="12" key="1">
    <citation type="submission" date="2014-06" db="EMBL/GenBank/DDBJ databases">
        <authorList>
            <person name="Aslett M."/>
            <person name="De Silva N."/>
        </authorList>
    </citation>
    <scope>NUCLEOTIDE SEQUENCE [LARGE SCALE GENOMIC DNA]</scope>
    <source>
        <strain evidence="12">Bond</strain>
    </source>
</reference>
<dbReference type="GO" id="GO:0006265">
    <property type="term" value="P:DNA topological change"/>
    <property type="evidence" value="ECO:0007669"/>
    <property type="project" value="InterPro"/>
</dbReference>
<dbReference type="GO" id="GO:0005634">
    <property type="term" value="C:nucleus"/>
    <property type="evidence" value="ECO:0007669"/>
    <property type="project" value="TreeGrafter"/>
</dbReference>
<dbReference type="PANTHER" id="PTHR11390">
    <property type="entry name" value="PROKARYOTIC DNA TOPOISOMERASE"/>
    <property type="match status" value="1"/>
</dbReference>
<dbReference type="Gene3D" id="1.10.460.10">
    <property type="entry name" value="Topoisomerase I, domain 2"/>
    <property type="match status" value="1"/>
</dbReference>
<dbReference type="InterPro" id="IPR006171">
    <property type="entry name" value="TOPRIM_dom"/>
</dbReference>
<dbReference type="Gene3D" id="3.40.50.140">
    <property type="match status" value="1"/>
</dbReference>
<dbReference type="PROSITE" id="PS52039">
    <property type="entry name" value="TOPO_IA_2"/>
    <property type="match status" value="1"/>
</dbReference>
<dbReference type="CDD" id="cd03362">
    <property type="entry name" value="TOPRIM_TopoIA_TopoIII"/>
    <property type="match status" value="1"/>
</dbReference>
<dbReference type="GO" id="GO:0003677">
    <property type="term" value="F:DNA binding"/>
    <property type="evidence" value="ECO:0007669"/>
    <property type="project" value="UniProtKB-KW"/>
</dbReference>
<dbReference type="CDD" id="cd00186">
    <property type="entry name" value="TOP1Ac"/>
    <property type="match status" value="1"/>
</dbReference>
<dbReference type="SMART" id="SM00437">
    <property type="entry name" value="TOP1Ac"/>
    <property type="match status" value="1"/>
</dbReference>
<dbReference type="GO" id="GO:0006281">
    <property type="term" value="P:DNA repair"/>
    <property type="evidence" value="ECO:0007669"/>
    <property type="project" value="TreeGrafter"/>
</dbReference>
<keyword evidence="6 7" id="KW-0413">Isomerase</keyword>
<evidence type="ECO:0000313" key="12">
    <source>
        <dbReference type="Proteomes" id="UP000033188"/>
    </source>
</evidence>
<dbReference type="PROSITE" id="PS50880">
    <property type="entry name" value="TOPRIM"/>
    <property type="match status" value="1"/>
</dbReference>
<evidence type="ECO:0000256" key="5">
    <source>
        <dbReference type="ARBA" id="ARBA00023125"/>
    </source>
</evidence>
<dbReference type="EC" id="5.6.2.1" evidence="3 7"/>
<dbReference type="Pfam" id="PF01751">
    <property type="entry name" value="Toprim"/>
    <property type="match status" value="1"/>
</dbReference>
<evidence type="ECO:0000256" key="1">
    <source>
        <dbReference type="ARBA" id="ARBA00000213"/>
    </source>
</evidence>
<evidence type="ECO:0000313" key="11">
    <source>
        <dbReference type="EMBL" id="CDR96080.1"/>
    </source>
</evidence>
<dbReference type="Gene3D" id="1.10.290.10">
    <property type="entry name" value="Topoisomerase I, domain 4"/>
    <property type="match status" value="1"/>
</dbReference>
<dbReference type="InterPro" id="IPR013826">
    <property type="entry name" value="Topo_IA_cen_sub3"/>
</dbReference>
<dbReference type="GeneID" id="24564621"/>
<dbReference type="Pfam" id="PF23546">
    <property type="entry name" value="Zn_ribbon_TOP3B"/>
    <property type="match status" value="1"/>
</dbReference>
<dbReference type="SUPFAM" id="SSF56712">
    <property type="entry name" value="Prokaryotic type I DNA topoisomerase"/>
    <property type="match status" value="1"/>
</dbReference>
<protein>
    <recommendedName>
        <fullName evidence="3 7">DNA topoisomerase</fullName>
        <ecNumber evidence="3 7">5.6.2.1</ecNumber>
    </recommendedName>
</protein>
<comment type="function">
    <text evidence="7">Introduces a single-strand break via transesterification at a target site in duplex DNA. Releases the supercoiling and torsional tension of DNA introduced during the DNA replication and transcription by transiently cleaving and rejoining one strand of the DNA duplex. The scissile phosphodiester is attacked by the catalytic tyrosine of the enzyme, resulting in the formation of a DNA-(5'-phosphotyrosyl)-enzyme intermediate and the expulsion of a 3'-OH DNA strand.</text>
</comment>
<evidence type="ECO:0000256" key="6">
    <source>
        <dbReference type="ARBA" id="ARBA00023235"/>
    </source>
</evidence>
<dbReference type="InterPro" id="IPR003601">
    <property type="entry name" value="Topo_IA_2"/>
</dbReference>
<dbReference type="InterPro" id="IPR013825">
    <property type="entry name" value="Topo_IA_cen_sub2"/>
</dbReference>
<dbReference type="AlphaFoldDB" id="A0A061DD97"/>
<dbReference type="FunFam" id="1.10.290.10:FF:000001">
    <property type="entry name" value="DNA topoisomerase"/>
    <property type="match status" value="1"/>
</dbReference>
<evidence type="ECO:0000256" key="4">
    <source>
        <dbReference type="ARBA" id="ARBA00023029"/>
    </source>
</evidence>
<evidence type="ECO:0000259" key="10">
    <source>
        <dbReference type="PROSITE" id="PS52039"/>
    </source>
</evidence>
<evidence type="ECO:0000256" key="3">
    <source>
        <dbReference type="ARBA" id="ARBA00012891"/>
    </source>
</evidence>
<dbReference type="GO" id="GO:0006310">
    <property type="term" value="P:DNA recombination"/>
    <property type="evidence" value="ECO:0007669"/>
    <property type="project" value="TreeGrafter"/>
</dbReference>
<dbReference type="InterPro" id="IPR056452">
    <property type="entry name" value="Zn_ribbon_TOP3B"/>
</dbReference>
<keyword evidence="12" id="KW-1185">Reference proteome</keyword>
<dbReference type="PANTHER" id="PTHR11390:SF20">
    <property type="entry name" value="DNA TOPOISOMERASE 3-BETA-1"/>
    <property type="match status" value="1"/>
</dbReference>
<dbReference type="EMBL" id="LK391708">
    <property type="protein sequence ID" value="CDR96080.1"/>
    <property type="molecule type" value="Genomic_DNA"/>
</dbReference>
<dbReference type="SMART" id="SM00436">
    <property type="entry name" value="TOP1Bc"/>
    <property type="match status" value="1"/>
</dbReference>
<evidence type="ECO:0000256" key="8">
    <source>
        <dbReference type="SAM" id="MobiDB-lite"/>
    </source>
</evidence>
<organism evidence="11 12">
    <name type="scientific">Babesia bigemina</name>
    <dbReference type="NCBI Taxonomy" id="5866"/>
    <lineage>
        <taxon>Eukaryota</taxon>
        <taxon>Sar</taxon>
        <taxon>Alveolata</taxon>
        <taxon>Apicomplexa</taxon>
        <taxon>Aconoidasida</taxon>
        <taxon>Piroplasmida</taxon>
        <taxon>Babesiidae</taxon>
        <taxon>Babesia</taxon>
    </lineage>
</organism>
<keyword evidence="5 7" id="KW-0238">DNA-binding</keyword>
<dbReference type="SMART" id="SM00493">
    <property type="entry name" value="TOPRIM"/>
    <property type="match status" value="1"/>
</dbReference>
<dbReference type="InterPro" id="IPR034144">
    <property type="entry name" value="TOPRIM_TopoIII"/>
</dbReference>
<dbReference type="PROSITE" id="PS00396">
    <property type="entry name" value="TOPO_IA_1"/>
    <property type="match status" value="1"/>
</dbReference>
<feature type="domain" description="Topo IA-type catalytic" evidence="10">
    <location>
        <begin position="172"/>
        <end position="605"/>
    </location>
</feature>
<dbReference type="KEGG" id="bbig:BBBOND_0212220"/>
<dbReference type="Pfam" id="PF01131">
    <property type="entry name" value="Topoisom_bac"/>
    <property type="match status" value="1"/>
</dbReference>
<dbReference type="PRINTS" id="PR00417">
    <property type="entry name" value="PRTPISMRASEI"/>
</dbReference>
<feature type="domain" description="Toprim" evidence="9">
    <location>
        <begin position="5"/>
        <end position="151"/>
    </location>
</feature>
<dbReference type="InterPro" id="IPR013497">
    <property type="entry name" value="Topo_IA_cen"/>
</dbReference>
<evidence type="ECO:0000259" key="9">
    <source>
        <dbReference type="PROSITE" id="PS50880"/>
    </source>
</evidence>
<evidence type="ECO:0000256" key="7">
    <source>
        <dbReference type="RuleBase" id="RU362092"/>
    </source>
</evidence>
<dbReference type="OMA" id="GKWSFAN"/>
<proteinExistence type="inferred from homology"/>
<comment type="similarity">
    <text evidence="2 7">Belongs to the type IA topoisomerase family.</text>
</comment>
<gene>
    <name evidence="11" type="ORF">BBBOND_0212220</name>
</gene>
<dbReference type="InterPro" id="IPR003602">
    <property type="entry name" value="Topo_IA_DNA-bd_dom"/>
</dbReference>
<dbReference type="GO" id="GO:0003917">
    <property type="term" value="F:DNA topoisomerase type I (single strand cut, ATP-independent) activity"/>
    <property type="evidence" value="ECO:0007669"/>
    <property type="project" value="UniProtKB-EC"/>
</dbReference>
<comment type="catalytic activity">
    <reaction evidence="1 7">
        <text>ATP-independent breakage of single-stranded DNA, followed by passage and rejoining.</text>
        <dbReference type="EC" id="5.6.2.1"/>
    </reaction>
</comment>